<name>A0A5S9NEA2_9GAMM</name>
<protein>
    <recommendedName>
        <fullName evidence="5">5'-nucleotidase</fullName>
    </recommendedName>
</protein>
<accession>A0A5S9NEA2</accession>
<dbReference type="GO" id="GO:0009117">
    <property type="term" value="P:nucleotide metabolic process"/>
    <property type="evidence" value="ECO:0007669"/>
    <property type="project" value="InterPro"/>
</dbReference>
<dbReference type="Proteomes" id="UP000439591">
    <property type="component" value="Unassembled WGS sequence"/>
</dbReference>
<dbReference type="GO" id="GO:0005737">
    <property type="term" value="C:cytoplasm"/>
    <property type="evidence" value="ECO:0007669"/>
    <property type="project" value="InterPro"/>
</dbReference>
<evidence type="ECO:0008006" key="5">
    <source>
        <dbReference type="Google" id="ProtNLM"/>
    </source>
</evidence>
<dbReference type="GO" id="GO:0000166">
    <property type="term" value="F:nucleotide binding"/>
    <property type="evidence" value="ECO:0007669"/>
    <property type="project" value="InterPro"/>
</dbReference>
<dbReference type="GO" id="GO:0008253">
    <property type="term" value="F:5'-nucleotidase activity"/>
    <property type="evidence" value="ECO:0007669"/>
    <property type="project" value="InterPro"/>
</dbReference>
<proteinExistence type="predicted"/>
<gene>
    <name evidence="1" type="ORF">IHBHHGIJ_01590</name>
    <name evidence="2" type="ORF">KFEGEMFD_01192</name>
</gene>
<dbReference type="Proteomes" id="UP000435877">
    <property type="component" value="Unassembled WGS sequence"/>
</dbReference>
<evidence type="ECO:0000313" key="4">
    <source>
        <dbReference type="Proteomes" id="UP000439591"/>
    </source>
</evidence>
<dbReference type="EMBL" id="CACSIK010000001">
    <property type="protein sequence ID" value="CAA0088664.1"/>
    <property type="molecule type" value="Genomic_DNA"/>
</dbReference>
<dbReference type="Pfam" id="PF06189">
    <property type="entry name" value="5-nucleotidase"/>
    <property type="match status" value="1"/>
</dbReference>
<dbReference type="PANTHER" id="PTHR31367:SF5">
    <property type="entry name" value="CYTOSOLIC 5'-NUCLEOTIDASE 1A"/>
    <property type="match status" value="1"/>
</dbReference>
<sequence length="330" mass="36234">MDHNLAQDYCLGLSLLYSELVLTRSVLMSNGSENKLVVAISSRALFNLDESHRVYESEGLTAYQAYQIEHENEILEPGEAFGIVERLLQLNDYLDNARVEVILLSRNSADTGLRVFNSIEHYGLSISRAAFSGGESPYRYVSAFHCDLFLSTNAEDVRRALDNGVAAATLLPRSKKSASLTNRELRFAFDGDAVIFSDEAEQVFKRDGLEAFTASEVAAANTPLSGGPFKDFLKALNALQCELSDDDPPIRIALVTARSAPTHKRVIQTLRNWNIRIDESLFLGGLDKGEFLAAYGADVFFDDQPGHCVSASEHVSTGHVPHGIANKVSD</sequence>
<reference evidence="3 4" key="1">
    <citation type="submission" date="2019-11" db="EMBL/GenBank/DDBJ databases">
        <authorList>
            <person name="Holert J."/>
        </authorList>
    </citation>
    <scope>NUCLEOTIDE SEQUENCE [LARGE SCALE GENOMIC DNA]</scope>
    <source>
        <strain evidence="2">BC3_2A</strain>
        <strain evidence="1">SB11_1A</strain>
    </source>
</reference>
<evidence type="ECO:0000313" key="3">
    <source>
        <dbReference type="Proteomes" id="UP000435877"/>
    </source>
</evidence>
<evidence type="ECO:0000313" key="1">
    <source>
        <dbReference type="EMBL" id="CAA0088664.1"/>
    </source>
</evidence>
<dbReference type="AlphaFoldDB" id="A0A5S9NEA2"/>
<evidence type="ECO:0000313" key="2">
    <source>
        <dbReference type="EMBL" id="CAA0094875.1"/>
    </source>
</evidence>
<keyword evidence="3" id="KW-1185">Reference proteome</keyword>
<dbReference type="GO" id="GO:0000287">
    <property type="term" value="F:magnesium ion binding"/>
    <property type="evidence" value="ECO:0007669"/>
    <property type="project" value="InterPro"/>
</dbReference>
<organism evidence="1 3">
    <name type="scientific">Zhongshania aliphaticivorans</name>
    <dbReference type="NCBI Taxonomy" id="1470434"/>
    <lineage>
        <taxon>Bacteria</taxon>
        <taxon>Pseudomonadati</taxon>
        <taxon>Pseudomonadota</taxon>
        <taxon>Gammaproteobacteria</taxon>
        <taxon>Cellvibrionales</taxon>
        <taxon>Spongiibacteraceae</taxon>
        <taxon>Zhongshania</taxon>
    </lineage>
</organism>
<dbReference type="InterPro" id="IPR010394">
    <property type="entry name" value="5-nucleotidase"/>
</dbReference>
<dbReference type="PANTHER" id="PTHR31367">
    <property type="entry name" value="CYTOSOLIC 5'-NUCLEOTIDASE 1 FAMILY MEMBER"/>
    <property type="match status" value="1"/>
</dbReference>
<dbReference type="EMBL" id="CACSIM010000002">
    <property type="protein sequence ID" value="CAA0094875.1"/>
    <property type="molecule type" value="Genomic_DNA"/>
</dbReference>